<evidence type="ECO:0008006" key="8">
    <source>
        <dbReference type="Google" id="ProtNLM"/>
    </source>
</evidence>
<dbReference type="Gene3D" id="1.10.357.140">
    <property type="entry name" value="UbiA prenyltransferase"/>
    <property type="match status" value="1"/>
</dbReference>
<dbReference type="Pfam" id="PF01040">
    <property type="entry name" value="UbiA"/>
    <property type="match status" value="1"/>
</dbReference>
<keyword evidence="3 5" id="KW-1133">Transmembrane helix</keyword>
<keyword evidence="2 5" id="KW-0812">Transmembrane</keyword>
<dbReference type="RefSeq" id="WP_172632394.1">
    <property type="nucleotide sequence ID" value="NZ_BIXY01000097.1"/>
</dbReference>
<organism evidence="6 7">
    <name type="scientific">Dictyobacter arantiisoli</name>
    <dbReference type="NCBI Taxonomy" id="2014874"/>
    <lineage>
        <taxon>Bacteria</taxon>
        <taxon>Bacillati</taxon>
        <taxon>Chloroflexota</taxon>
        <taxon>Ktedonobacteria</taxon>
        <taxon>Ktedonobacterales</taxon>
        <taxon>Dictyobacteraceae</taxon>
        <taxon>Dictyobacter</taxon>
    </lineage>
</organism>
<dbReference type="InterPro" id="IPR050475">
    <property type="entry name" value="Prenyltransferase_related"/>
</dbReference>
<dbReference type="AlphaFoldDB" id="A0A5A5TID9"/>
<keyword evidence="4 5" id="KW-0472">Membrane</keyword>
<comment type="subcellular location">
    <subcellularLocation>
        <location evidence="1">Membrane</location>
        <topology evidence="1">Multi-pass membrane protein</topology>
    </subcellularLocation>
</comment>
<feature type="transmembrane region" description="Helical" evidence="5">
    <location>
        <begin position="138"/>
        <end position="159"/>
    </location>
</feature>
<evidence type="ECO:0000256" key="1">
    <source>
        <dbReference type="ARBA" id="ARBA00004141"/>
    </source>
</evidence>
<reference evidence="6 7" key="1">
    <citation type="submission" date="2019-01" db="EMBL/GenBank/DDBJ databases">
        <title>Draft genome sequence of Dictyobacter sp. Uno17.</title>
        <authorList>
            <person name="Wang C.M."/>
            <person name="Zheng Y."/>
            <person name="Sakai Y."/>
            <person name="Abe K."/>
            <person name="Yokota A."/>
            <person name="Yabe S."/>
        </authorList>
    </citation>
    <scope>NUCLEOTIDE SEQUENCE [LARGE SCALE GENOMIC DNA]</scope>
    <source>
        <strain evidence="6 7">Uno17</strain>
    </source>
</reference>
<dbReference type="InterPro" id="IPR000537">
    <property type="entry name" value="UbiA_prenyltransferase"/>
</dbReference>
<protein>
    <recommendedName>
        <fullName evidence="8">1,4-dihydroxy-2-naphthoate octaprenyltransferase</fullName>
    </recommendedName>
</protein>
<accession>A0A5A5TID9</accession>
<evidence type="ECO:0000256" key="2">
    <source>
        <dbReference type="ARBA" id="ARBA00022692"/>
    </source>
</evidence>
<sequence length="292" mass="31515">MKNRKKRAAADILEGIFRLSHPGPVFLHGVAVTLFALLAGWPRLHWNTLLLVVAAHVVMQLAIAVSNDYCDRQLDALSKKNKPIVRGLISPREALLLAIFLMLLMVCLLLFINPLALLVSLLYLIIGQSYNLGLKGTPWSGIAFAIMFPLIPVYAFVAIGHMIPLILWQVPIAALSGIAVNLANSLPDIAEDAAGHARTLAVVLGHQGSVLACTCCILLAIVLIAVFALTGMVPAHLAILLPTLLLTTLAAGALYLYMRPRQSLQASKYYFYLLVLTCLLLAGGWIVSASQV</sequence>
<feature type="transmembrane region" description="Helical" evidence="5">
    <location>
        <begin position="208"/>
        <end position="229"/>
    </location>
</feature>
<dbReference type="CDD" id="cd13956">
    <property type="entry name" value="PT_UbiA"/>
    <property type="match status" value="1"/>
</dbReference>
<name>A0A5A5TID9_9CHLR</name>
<gene>
    <name evidence="6" type="ORF">KDI_47310</name>
</gene>
<dbReference type="PANTHER" id="PTHR42723:SF1">
    <property type="entry name" value="CHLOROPHYLL SYNTHASE, CHLOROPLASTIC"/>
    <property type="match status" value="1"/>
</dbReference>
<evidence type="ECO:0000256" key="3">
    <source>
        <dbReference type="ARBA" id="ARBA00022989"/>
    </source>
</evidence>
<dbReference type="GO" id="GO:0016765">
    <property type="term" value="F:transferase activity, transferring alkyl or aryl (other than methyl) groups"/>
    <property type="evidence" value="ECO:0007669"/>
    <property type="project" value="InterPro"/>
</dbReference>
<feature type="transmembrane region" description="Helical" evidence="5">
    <location>
        <begin position="235"/>
        <end position="257"/>
    </location>
</feature>
<comment type="caution">
    <text evidence="6">The sequence shown here is derived from an EMBL/GenBank/DDBJ whole genome shotgun (WGS) entry which is preliminary data.</text>
</comment>
<feature type="transmembrane region" description="Helical" evidence="5">
    <location>
        <begin position="269"/>
        <end position="287"/>
    </location>
</feature>
<evidence type="ECO:0000256" key="4">
    <source>
        <dbReference type="ARBA" id="ARBA00023136"/>
    </source>
</evidence>
<evidence type="ECO:0000313" key="6">
    <source>
        <dbReference type="EMBL" id="GCF11167.1"/>
    </source>
</evidence>
<evidence type="ECO:0000313" key="7">
    <source>
        <dbReference type="Proteomes" id="UP000322530"/>
    </source>
</evidence>
<dbReference type="InterPro" id="IPR044878">
    <property type="entry name" value="UbiA_sf"/>
</dbReference>
<dbReference type="GO" id="GO:0016020">
    <property type="term" value="C:membrane"/>
    <property type="evidence" value="ECO:0007669"/>
    <property type="project" value="UniProtKB-SubCell"/>
</dbReference>
<dbReference type="PANTHER" id="PTHR42723">
    <property type="entry name" value="CHLOROPHYLL SYNTHASE"/>
    <property type="match status" value="1"/>
</dbReference>
<feature type="transmembrane region" description="Helical" evidence="5">
    <location>
        <begin position="94"/>
        <end position="126"/>
    </location>
</feature>
<dbReference type="EMBL" id="BIXY01000097">
    <property type="protein sequence ID" value="GCF11167.1"/>
    <property type="molecule type" value="Genomic_DNA"/>
</dbReference>
<feature type="transmembrane region" description="Helical" evidence="5">
    <location>
        <begin position="25"/>
        <end position="42"/>
    </location>
</feature>
<evidence type="ECO:0000256" key="5">
    <source>
        <dbReference type="SAM" id="Phobius"/>
    </source>
</evidence>
<proteinExistence type="predicted"/>
<dbReference type="Proteomes" id="UP000322530">
    <property type="component" value="Unassembled WGS sequence"/>
</dbReference>
<keyword evidence="7" id="KW-1185">Reference proteome</keyword>